<sequence length="72" mass="7980">MKVLPIVLAAAASGQQVSDEATAAWASVQQTGINLYNGVLAAYENKNIPPVRKAFRQELRKKPKRKLSKRFL</sequence>
<evidence type="ECO:0000313" key="1">
    <source>
        <dbReference type="EMBL" id="CAG5077246.1"/>
    </source>
</evidence>
<organism evidence="1 2">
    <name type="scientific">Oikopleura dioica</name>
    <name type="common">Tunicate</name>
    <dbReference type="NCBI Taxonomy" id="34765"/>
    <lineage>
        <taxon>Eukaryota</taxon>
        <taxon>Metazoa</taxon>
        <taxon>Chordata</taxon>
        <taxon>Tunicata</taxon>
        <taxon>Appendicularia</taxon>
        <taxon>Copelata</taxon>
        <taxon>Oikopleuridae</taxon>
        <taxon>Oikopleura</taxon>
    </lineage>
</organism>
<proteinExistence type="predicted"/>
<name>A0ABN7RMF0_OIKDI</name>
<protein>
    <submittedName>
        <fullName evidence="1">Oidioi.mRNA.OKI2018_I69.PAR.g8663.t1.cds</fullName>
    </submittedName>
</protein>
<reference evidence="1 2" key="1">
    <citation type="submission" date="2021-04" db="EMBL/GenBank/DDBJ databases">
        <authorList>
            <person name="Bliznina A."/>
        </authorList>
    </citation>
    <scope>NUCLEOTIDE SEQUENCE [LARGE SCALE GENOMIC DNA]</scope>
</reference>
<accession>A0ABN7RMF0</accession>
<evidence type="ECO:0000313" key="2">
    <source>
        <dbReference type="Proteomes" id="UP001158576"/>
    </source>
</evidence>
<dbReference type="EMBL" id="OU015568">
    <property type="protein sequence ID" value="CAG5077246.1"/>
    <property type="molecule type" value="Genomic_DNA"/>
</dbReference>
<keyword evidence="2" id="KW-1185">Reference proteome</keyword>
<dbReference type="Proteomes" id="UP001158576">
    <property type="component" value="Chromosome PAR"/>
</dbReference>
<gene>
    <name evidence="1" type="ORF">OKIOD_LOCUS221</name>
</gene>